<evidence type="ECO:0000313" key="4">
    <source>
        <dbReference type="EMBL" id="EFQ23049.1"/>
    </source>
</evidence>
<dbReference type="RefSeq" id="WP_006300208.1">
    <property type="nucleotide sequence ID" value="NZ_CM001022.1"/>
</dbReference>
<dbReference type="GO" id="GO:0005524">
    <property type="term" value="F:ATP binding"/>
    <property type="evidence" value="ECO:0007669"/>
    <property type="project" value="UniProtKB-KW"/>
</dbReference>
<dbReference type="Proteomes" id="UP000005096">
    <property type="component" value="Chromosome"/>
</dbReference>
<keyword evidence="3" id="KW-0067">ATP-binding</keyword>
<dbReference type="HOGENOM" id="CLU_103145_2_0_0"/>
<dbReference type="InterPro" id="IPR027417">
    <property type="entry name" value="P-loop_NTPase"/>
</dbReference>
<proteinExistence type="predicted"/>
<dbReference type="EMBL" id="CM001022">
    <property type="protein sequence ID" value="EFQ23049.1"/>
    <property type="molecule type" value="Genomic_DNA"/>
</dbReference>
<sequence>MEKNLFLTGDVQVGKSTLLGRVVAALGAAPRGFCTRPVEGGGLLRGFCMEALPGDGATPWIARWTPEGGARPCLHTFEDYGVRCCRRALAAAPPLLVMDEIGFLENDAPAFRASVLACLDSPVPVLGVLSKKPQALLPALIRARGDVRVFETTRENRDDLFLRVLEATRSLLAASAGSREASA</sequence>
<protein>
    <recommendedName>
        <fullName evidence="6">NTPase</fullName>
    </recommendedName>
</protein>
<keyword evidence="2" id="KW-0378">Hydrolase</keyword>
<evidence type="ECO:0000256" key="2">
    <source>
        <dbReference type="ARBA" id="ARBA00022801"/>
    </source>
</evidence>
<evidence type="ECO:0008006" key="6">
    <source>
        <dbReference type="Google" id="ProtNLM"/>
    </source>
</evidence>
<dbReference type="STRING" id="584708.Apau_0620"/>
<evidence type="ECO:0000256" key="3">
    <source>
        <dbReference type="ARBA" id="ARBA00022840"/>
    </source>
</evidence>
<gene>
    <name evidence="4" type="ORF">Apau_0620</name>
</gene>
<reference evidence="4 5" key="1">
    <citation type="journal article" date="2010" name="Stand. Genomic Sci.">
        <title>Non-contiguous finished genome sequence of Aminomonas paucivorans type strain (GLU-3).</title>
        <authorList>
            <person name="Pitluck S."/>
            <person name="Yasawong M."/>
            <person name="Held B."/>
            <person name="Lapidus A."/>
            <person name="Nolan M."/>
            <person name="Copeland A."/>
            <person name="Lucas S."/>
            <person name="Del Rio T.G."/>
            <person name="Tice H."/>
            <person name="Cheng J.F."/>
            <person name="Chertkov O."/>
            <person name="Goodwin L."/>
            <person name="Tapia R."/>
            <person name="Han C."/>
            <person name="Liolios K."/>
            <person name="Ivanova N."/>
            <person name="Mavromatis K."/>
            <person name="Ovchinnikova G."/>
            <person name="Pati A."/>
            <person name="Chen A."/>
            <person name="Palaniappan K."/>
            <person name="Land M."/>
            <person name="Hauser L."/>
            <person name="Chang Y.J."/>
            <person name="Jeffries C.D."/>
            <person name="Pukall R."/>
            <person name="Spring S."/>
            <person name="Rohde M."/>
            <person name="Sikorski J."/>
            <person name="Goker M."/>
            <person name="Woyke T."/>
            <person name="Bristow J."/>
            <person name="Eisen J.A."/>
            <person name="Markowitz V."/>
            <person name="Hugenholtz P."/>
            <person name="Kyrpides N.C."/>
            <person name="Klenk H.P."/>
        </authorList>
    </citation>
    <scope>NUCLEOTIDE SEQUENCE [LARGE SCALE GENOMIC DNA]</scope>
    <source>
        <strain evidence="4 5">DSM 12260</strain>
    </source>
</reference>
<evidence type="ECO:0000256" key="1">
    <source>
        <dbReference type="ARBA" id="ARBA00022741"/>
    </source>
</evidence>
<organism evidence="4 5">
    <name type="scientific">Aminomonas paucivorans DSM 12260</name>
    <dbReference type="NCBI Taxonomy" id="584708"/>
    <lineage>
        <taxon>Bacteria</taxon>
        <taxon>Thermotogati</taxon>
        <taxon>Synergistota</taxon>
        <taxon>Synergistia</taxon>
        <taxon>Synergistales</taxon>
        <taxon>Synergistaceae</taxon>
        <taxon>Aminomonas</taxon>
    </lineage>
</organism>
<dbReference type="eggNOG" id="COG1618">
    <property type="taxonomic scope" value="Bacteria"/>
</dbReference>
<keyword evidence="5" id="KW-1185">Reference proteome</keyword>
<dbReference type="SUPFAM" id="SSF52540">
    <property type="entry name" value="P-loop containing nucleoside triphosphate hydrolases"/>
    <property type="match status" value="1"/>
</dbReference>
<dbReference type="PaxDb" id="584708-Apau_0620"/>
<dbReference type="Gene3D" id="3.40.50.300">
    <property type="entry name" value="P-loop containing nucleotide triphosphate hydrolases"/>
    <property type="match status" value="1"/>
</dbReference>
<name>E3D0W7_9BACT</name>
<dbReference type="GO" id="GO:0017111">
    <property type="term" value="F:ribonucleoside triphosphate phosphatase activity"/>
    <property type="evidence" value="ECO:0007669"/>
    <property type="project" value="InterPro"/>
</dbReference>
<dbReference type="PANTHER" id="PTHR43146:SF1">
    <property type="entry name" value="CANCER-RELATED NUCLEOSIDE-TRIPHOSPHATASE"/>
    <property type="match status" value="1"/>
</dbReference>
<dbReference type="Pfam" id="PF03266">
    <property type="entry name" value="NTPase_1"/>
    <property type="match status" value="1"/>
</dbReference>
<evidence type="ECO:0000313" key="5">
    <source>
        <dbReference type="Proteomes" id="UP000005096"/>
    </source>
</evidence>
<dbReference type="PANTHER" id="PTHR43146">
    <property type="entry name" value="CANCER-RELATED NUCLEOSIDE-TRIPHOSPHATASE"/>
    <property type="match status" value="1"/>
</dbReference>
<accession>E3D0W7</accession>
<keyword evidence="1" id="KW-0547">Nucleotide-binding</keyword>
<dbReference type="InterPro" id="IPR004948">
    <property type="entry name" value="Nuc-triphosphatase_THEP1"/>
</dbReference>
<dbReference type="AlphaFoldDB" id="E3D0W7"/>